<dbReference type="SUPFAM" id="SSF56801">
    <property type="entry name" value="Acetyl-CoA synthetase-like"/>
    <property type="match status" value="1"/>
</dbReference>
<evidence type="ECO:0000259" key="4">
    <source>
        <dbReference type="Pfam" id="PF13193"/>
    </source>
</evidence>
<evidence type="ECO:0000256" key="1">
    <source>
        <dbReference type="ARBA" id="ARBA00006432"/>
    </source>
</evidence>
<protein>
    <submittedName>
        <fullName evidence="5">Unannotated protein</fullName>
    </submittedName>
</protein>
<feature type="domain" description="AMP-dependent synthetase/ligase" evidence="3">
    <location>
        <begin position="15"/>
        <end position="345"/>
    </location>
</feature>
<reference evidence="5" key="1">
    <citation type="submission" date="2020-05" db="EMBL/GenBank/DDBJ databases">
        <authorList>
            <person name="Chiriac C."/>
            <person name="Salcher M."/>
            <person name="Ghai R."/>
            <person name="Kavagutti S V."/>
        </authorList>
    </citation>
    <scope>NUCLEOTIDE SEQUENCE</scope>
</reference>
<dbReference type="PROSITE" id="PS00455">
    <property type="entry name" value="AMP_BINDING"/>
    <property type="match status" value="1"/>
</dbReference>
<proteinExistence type="inferred from homology"/>
<feature type="domain" description="AMP-binding enzyme C-terminal" evidence="4">
    <location>
        <begin position="396"/>
        <end position="472"/>
    </location>
</feature>
<dbReference type="AlphaFoldDB" id="A0A6J6NG63"/>
<evidence type="ECO:0000259" key="3">
    <source>
        <dbReference type="Pfam" id="PF00501"/>
    </source>
</evidence>
<evidence type="ECO:0000256" key="2">
    <source>
        <dbReference type="ARBA" id="ARBA00022598"/>
    </source>
</evidence>
<dbReference type="Gene3D" id="3.30.300.30">
    <property type="match status" value="1"/>
</dbReference>
<dbReference type="Gene3D" id="3.40.50.12780">
    <property type="entry name" value="N-terminal domain of ligase-like"/>
    <property type="match status" value="1"/>
</dbReference>
<dbReference type="PANTHER" id="PTHR43201">
    <property type="entry name" value="ACYL-COA SYNTHETASE"/>
    <property type="match status" value="1"/>
</dbReference>
<name>A0A6J6NG63_9ZZZZ</name>
<dbReference type="EMBL" id="CAEZXM010000062">
    <property type="protein sequence ID" value="CAB4685299.1"/>
    <property type="molecule type" value="Genomic_DNA"/>
</dbReference>
<dbReference type="Pfam" id="PF00501">
    <property type="entry name" value="AMP-binding"/>
    <property type="match status" value="1"/>
</dbReference>
<dbReference type="Pfam" id="PF13193">
    <property type="entry name" value="AMP-binding_C"/>
    <property type="match status" value="1"/>
</dbReference>
<organism evidence="5">
    <name type="scientific">freshwater metagenome</name>
    <dbReference type="NCBI Taxonomy" id="449393"/>
    <lineage>
        <taxon>unclassified sequences</taxon>
        <taxon>metagenomes</taxon>
        <taxon>ecological metagenomes</taxon>
    </lineage>
</organism>
<evidence type="ECO:0000313" key="5">
    <source>
        <dbReference type="EMBL" id="CAB4685299.1"/>
    </source>
</evidence>
<accession>A0A6J6NG63</accession>
<keyword evidence="2" id="KW-0436">Ligase</keyword>
<dbReference type="InterPro" id="IPR000873">
    <property type="entry name" value="AMP-dep_synth/lig_dom"/>
</dbReference>
<dbReference type="InterPro" id="IPR045851">
    <property type="entry name" value="AMP-bd_C_sf"/>
</dbReference>
<dbReference type="PANTHER" id="PTHR43201:SF5">
    <property type="entry name" value="MEDIUM-CHAIN ACYL-COA LIGASE ACSF2, MITOCHONDRIAL"/>
    <property type="match status" value="1"/>
</dbReference>
<sequence length="491" mass="52755">MDPITGDFATIVDLFDEVVAKHGDREAYVHEGRRLTFAQWATEADALAGWLIDTHGISKGDVVGIKLASGIDYAIAYQAIVRAGGVATGINPRLGTAEIEHITAQCSPRFTFDGPLPAVSGGDPLRRRVALEATDPVAIVWTGGTTGFPKGAWFDHACLRSMTHGAAPLSEAGDRRLSPLPFAHVGAMTRIWDELMHLITTIVVPSPWTAAEALALISTERVTVCQGVPTQYRMMFDHPDFATTDVSSLRIAGIGAARIPPELVAEMRTKLGCPVVVRYASTESCVATGTRLKDSDEVICNTVGRPNGGVHLKLVDELGTELTGRGVDYIGTVCLRSRAMMRGYWNDPVRTAEAIDSDGWLHTGDLGWMGADGNLRLVGRNTEMYIRGGNNVYPIEIENCLGAYRKLAGAAVVGVPVKGRLGEIGVLFAVPRGSAELNLSDLRKFVKKHLAAYKAPDCLVVLDALPLTSIGKVDKLALQSRAHEEAAQWTP</sequence>
<dbReference type="GO" id="GO:0006631">
    <property type="term" value="P:fatty acid metabolic process"/>
    <property type="evidence" value="ECO:0007669"/>
    <property type="project" value="TreeGrafter"/>
</dbReference>
<dbReference type="InterPro" id="IPR020845">
    <property type="entry name" value="AMP-binding_CS"/>
</dbReference>
<dbReference type="InterPro" id="IPR042099">
    <property type="entry name" value="ANL_N_sf"/>
</dbReference>
<comment type="similarity">
    <text evidence="1">Belongs to the ATP-dependent AMP-binding enzyme family.</text>
</comment>
<gene>
    <name evidence="5" type="ORF">UFOPK2366_00455</name>
</gene>
<dbReference type="InterPro" id="IPR025110">
    <property type="entry name" value="AMP-bd_C"/>
</dbReference>
<dbReference type="GO" id="GO:0031956">
    <property type="term" value="F:medium-chain fatty acid-CoA ligase activity"/>
    <property type="evidence" value="ECO:0007669"/>
    <property type="project" value="TreeGrafter"/>
</dbReference>